<dbReference type="InterPro" id="IPR006675">
    <property type="entry name" value="HDIG_dom"/>
</dbReference>
<dbReference type="NCBIfam" id="TIGR00277">
    <property type="entry name" value="HDIG"/>
    <property type="match status" value="1"/>
</dbReference>
<dbReference type="Pfam" id="PF01966">
    <property type="entry name" value="HD"/>
    <property type="match status" value="1"/>
</dbReference>
<dbReference type="InterPro" id="IPR003607">
    <property type="entry name" value="HD/PDEase_dom"/>
</dbReference>
<feature type="non-terminal residue" evidence="3">
    <location>
        <position position="214"/>
    </location>
</feature>
<feature type="region of interest" description="Disordered" evidence="1">
    <location>
        <begin position="1"/>
        <end position="24"/>
    </location>
</feature>
<dbReference type="EMBL" id="BARS01043491">
    <property type="protein sequence ID" value="GAG40059.1"/>
    <property type="molecule type" value="Genomic_DNA"/>
</dbReference>
<reference evidence="3" key="1">
    <citation type="journal article" date="2014" name="Front. Microbiol.">
        <title>High frequency of phylogenetically diverse reductive dehalogenase-homologous genes in deep subseafloor sedimentary metagenomes.</title>
        <authorList>
            <person name="Kawai M."/>
            <person name="Futagami T."/>
            <person name="Toyoda A."/>
            <person name="Takaki Y."/>
            <person name="Nishi S."/>
            <person name="Hori S."/>
            <person name="Arai W."/>
            <person name="Tsubouchi T."/>
            <person name="Morono Y."/>
            <person name="Uchiyama I."/>
            <person name="Ito T."/>
            <person name="Fujiyama A."/>
            <person name="Inagaki F."/>
            <person name="Takami H."/>
        </authorList>
    </citation>
    <scope>NUCLEOTIDE SEQUENCE</scope>
    <source>
        <strain evidence="3">Expedition CK06-06</strain>
    </source>
</reference>
<evidence type="ECO:0000259" key="2">
    <source>
        <dbReference type="PROSITE" id="PS51831"/>
    </source>
</evidence>
<evidence type="ECO:0000256" key="1">
    <source>
        <dbReference type="SAM" id="MobiDB-lite"/>
    </source>
</evidence>
<dbReference type="InterPro" id="IPR006674">
    <property type="entry name" value="HD_domain"/>
</dbReference>
<protein>
    <recommendedName>
        <fullName evidence="2">HD domain-containing protein</fullName>
    </recommendedName>
</protein>
<evidence type="ECO:0000313" key="3">
    <source>
        <dbReference type="EMBL" id="GAG40059.1"/>
    </source>
</evidence>
<name>X0XA48_9ZZZZ</name>
<dbReference type="SUPFAM" id="SSF109604">
    <property type="entry name" value="HD-domain/PDEase-like"/>
    <property type="match status" value="1"/>
</dbReference>
<dbReference type="PROSITE" id="PS51831">
    <property type="entry name" value="HD"/>
    <property type="match status" value="1"/>
</dbReference>
<dbReference type="Gene3D" id="1.10.3210.50">
    <property type="match status" value="1"/>
</dbReference>
<sequence length="214" mass="23558">MLSHKKELKPSSIPPQAPDDQSASAIDPEDAFIQVKAFAKACFDKASGSHDWEHTLRVCRLCEMIGRVENVDMDVLRVAAYLHDIGRGFQDASNGAVCHAEKGAQIAEPFVERLALTKKQKQNIIDCIRSHRFRNHHTPGTPEAKVLFDADKLDAIGAIGVARAFLFAGEVGARLHNAEVDAETAKPYSADDTGYREFKVKLCKIKDQMLTAEG</sequence>
<dbReference type="CDD" id="cd00077">
    <property type="entry name" value="HDc"/>
    <property type="match status" value="1"/>
</dbReference>
<proteinExistence type="predicted"/>
<feature type="domain" description="HD" evidence="2">
    <location>
        <begin position="51"/>
        <end position="156"/>
    </location>
</feature>
<comment type="caution">
    <text evidence="3">The sequence shown here is derived from an EMBL/GenBank/DDBJ whole genome shotgun (WGS) entry which is preliminary data.</text>
</comment>
<dbReference type="PANTHER" id="PTHR33594">
    <property type="entry name" value="SUPERFAMILY HYDROLASE, PUTATIVE (AFU_ORTHOLOGUE AFUA_1G03035)-RELATED"/>
    <property type="match status" value="1"/>
</dbReference>
<dbReference type="SMART" id="SM00471">
    <property type="entry name" value="HDc"/>
    <property type="match status" value="1"/>
</dbReference>
<gene>
    <name evidence="3" type="ORF">S01H1_65835</name>
</gene>
<organism evidence="3">
    <name type="scientific">marine sediment metagenome</name>
    <dbReference type="NCBI Taxonomy" id="412755"/>
    <lineage>
        <taxon>unclassified sequences</taxon>
        <taxon>metagenomes</taxon>
        <taxon>ecological metagenomes</taxon>
    </lineage>
</organism>
<accession>X0XA48</accession>
<dbReference type="PANTHER" id="PTHR33594:SF1">
    <property type="entry name" value="HD_PDEASE DOMAIN-CONTAINING PROTEIN"/>
    <property type="match status" value="1"/>
</dbReference>
<dbReference type="AlphaFoldDB" id="X0XA48"/>